<sequence length="711" mass="78131">MLEPIHTNIAGSSHKDRACFWTVDEEGTKALCKALKDATNAYYLTRNNVTITSASRRMLGTRTSSRSALTPQHRISNLVDIYQANPQYISVNWEASGGGAFAVIPHNERGRLPEQIPLFRGHTAAVLDTDWSPFNDSLIASGSDDGKVFIWKVPEDFSLHSDAEDPQDVSPVGRLTGHSRKVGHVLFNPSAENVLASSSGDYTIKLWDLEDGKSKLQLKHGDIVQSLSWSANGSLLVTTCRDKKLRVWDVRQERPAQEVQGHPGAKNSRAVWMGEHDRIATTGFSRMSDRQLGLWDARQSREPIGGFQILDSISGVCMPFWDDGTQCLYLAGKGDGNIRYYEYENDKFEYLSEYKSADPQRGIAFLPKRGVNVHDNEVMRAYKTVNDSFIEPVSFIVPRRAEVFQEDIYPPTFGIKPAMSSGEWFSGKDGMPPKISLESVYEGSEPQEVPSDYKPDTKTPIQSPPPTKTEAPTHSLNIKGGAGKIAAVQESARAAREAPREEPKLSVQDNKASMASMADRVAAKDAESDEEEDEEDDDFEKVPRPAERPSATTVRMEEKTRGPTISKEPEPSKPTPAPVQEQEIKRAAPSQEEPAKSSAAAPTANSADTSSATQIHSRSTSGAGGPGEALKAHLQDIKDQQSRLMSMIEAQNRMMEDQTSKISTLTEEVEQLKSAKGGSGGASSAAAGGDREKELQEKIRRLELELEEARS</sequence>
<evidence type="ECO:0000313" key="1">
    <source>
        <dbReference type="EMBL" id="KAK3065554.1"/>
    </source>
</evidence>
<protein>
    <submittedName>
        <fullName evidence="1">Uncharacterized protein</fullName>
    </submittedName>
</protein>
<comment type="caution">
    <text evidence="1">The sequence shown here is derived from an EMBL/GenBank/DDBJ whole genome shotgun (WGS) entry which is preliminary data.</text>
</comment>
<organism evidence="1 2">
    <name type="scientific">Coniosporium uncinatum</name>
    <dbReference type="NCBI Taxonomy" id="93489"/>
    <lineage>
        <taxon>Eukaryota</taxon>
        <taxon>Fungi</taxon>
        <taxon>Dikarya</taxon>
        <taxon>Ascomycota</taxon>
        <taxon>Pezizomycotina</taxon>
        <taxon>Dothideomycetes</taxon>
        <taxon>Dothideomycetes incertae sedis</taxon>
        <taxon>Coniosporium</taxon>
    </lineage>
</organism>
<accession>A0ACC3DDE6</accession>
<keyword evidence="2" id="KW-1185">Reference proteome</keyword>
<reference evidence="1" key="1">
    <citation type="submission" date="2024-09" db="EMBL/GenBank/DDBJ databases">
        <title>Black Yeasts Isolated from many extreme environments.</title>
        <authorList>
            <person name="Coleine C."/>
            <person name="Stajich J.E."/>
            <person name="Selbmann L."/>
        </authorList>
    </citation>
    <scope>NUCLEOTIDE SEQUENCE</scope>
    <source>
        <strain evidence="1">CCFEE 5737</strain>
    </source>
</reference>
<dbReference type="Proteomes" id="UP001186974">
    <property type="component" value="Unassembled WGS sequence"/>
</dbReference>
<name>A0ACC3DDE6_9PEZI</name>
<gene>
    <name evidence="1" type="ORF">LTS18_000031</name>
</gene>
<dbReference type="EMBL" id="JAWDJW010006334">
    <property type="protein sequence ID" value="KAK3065554.1"/>
    <property type="molecule type" value="Genomic_DNA"/>
</dbReference>
<evidence type="ECO:0000313" key="2">
    <source>
        <dbReference type="Proteomes" id="UP001186974"/>
    </source>
</evidence>
<proteinExistence type="predicted"/>